<sequence>MSAQQPRILVAGIGNIFLGDDAFGVEVARRLADRRLPESVRVTDFGIRGFDLAYALLDDYDASILIDAVQRGGEPGTLYVIEPDGEEPSDPAAATVETHNLHPEKVLSLVRALGGRPRHVSIVGCEPATFGPDENGWMGLSAPVAAAVGEAVSLVEIFIQKLHNTESPAANEEKTPTSRTGRSTP</sequence>
<dbReference type="NCBIfam" id="TIGR00072">
    <property type="entry name" value="hydrog_prot"/>
    <property type="match status" value="1"/>
</dbReference>
<keyword evidence="7" id="KW-1185">Reference proteome</keyword>
<keyword evidence="4 6" id="KW-0378">Hydrolase</keyword>
<name>I4ED26_9BACT</name>
<evidence type="ECO:0000256" key="3">
    <source>
        <dbReference type="ARBA" id="ARBA00022750"/>
    </source>
</evidence>
<dbReference type="AlphaFoldDB" id="I4ED26"/>
<keyword evidence="3" id="KW-0064">Aspartyl protease</keyword>
<dbReference type="Gene3D" id="3.40.50.1450">
    <property type="entry name" value="HybD-like"/>
    <property type="match status" value="1"/>
</dbReference>
<dbReference type="Proteomes" id="UP000004221">
    <property type="component" value="Unassembled WGS sequence"/>
</dbReference>
<comment type="caution">
    <text evidence="6">The sequence shown here is derived from an EMBL/GenBank/DDBJ whole genome shotgun (WGS) entry which is preliminary data.</text>
</comment>
<dbReference type="PANTHER" id="PTHR30302:SF1">
    <property type="entry name" value="HYDROGENASE 2 MATURATION PROTEASE"/>
    <property type="match status" value="1"/>
</dbReference>
<dbReference type="GO" id="GO:0016485">
    <property type="term" value="P:protein processing"/>
    <property type="evidence" value="ECO:0007669"/>
    <property type="project" value="TreeGrafter"/>
</dbReference>
<accession>I4ED26</accession>
<evidence type="ECO:0000256" key="1">
    <source>
        <dbReference type="ARBA" id="ARBA00006814"/>
    </source>
</evidence>
<comment type="similarity">
    <text evidence="1">Belongs to the peptidase A31 family.</text>
</comment>
<evidence type="ECO:0000313" key="6">
    <source>
        <dbReference type="EMBL" id="CCF82588.1"/>
    </source>
</evidence>
<dbReference type="EC" id="3.4.23.-" evidence="6"/>
<dbReference type="GO" id="GO:0008047">
    <property type="term" value="F:enzyme activator activity"/>
    <property type="evidence" value="ECO:0007669"/>
    <property type="project" value="InterPro"/>
</dbReference>
<keyword evidence="2 6" id="KW-0645">Protease</keyword>
<dbReference type="GO" id="GO:0004190">
    <property type="term" value="F:aspartic-type endopeptidase activity"/>
    <property type="evidence" value="ECO:0007669"/>
    <property type="project" value="UniProtKB-KW"/>
</dbReference>
<dbReference type="InterPro" id="IPR023430">
    <property type="entry name" value="Pept_HybD-like_dom_sf"/>
</dbReference>
<dbReference type="RefSeq" id="WP_008474753.1">
    <property type="nucleotide sequence ID" value="NZ_CAGS01000039.1"/>
</dbReference>
<dbReference type="InterPro" id="IPR000671">
    <property type="entry name" value="Peptidase_A31"/>
</dbReference>
<evidence type="ECO:0000313" key="7">
    <source>
        <dbReference type="Proteomes" id="UP000004221"/>
    </source>
</evidence>
<dbReference type="EMBL" id="CAGS01000039">
    <property type="protein sequence ID" value="CCF82588.1"/>
    <property type="molecule type" value="Genomic_DNA"/>
</dbReference>
<organism evidence="6 7">
    <name type="scientific">Nitrolancea hollandica Lb</name>
    <dbReference type="NCBI Taxonomy" id="1129897"/>
    <lineage>
        <taxon>Bacteria</taxon>
        <taxon>Pseudomonadati</taxon>
        <taxon>Thermomicrobiota</taxon>
        <taxon>Thermomicrobia</taxon>
        <taxon>Sphaerobacterales</taxon>
        <taxon>Sphaerobacterineae</taxon>
        <taxon>Sphaerobacteraceae</taxon>
        <taxon>Nitrolancea</taxon>
    </lineage>
</organism>
<evidence type="ECO:0000256" key="5">
    <source>
        <dbReference type="SAM" id="MobiDB-lite"/>
    </source>
</evidence>
<gene>
    <name evidence="6" type="primary">hydD</name>
    <name evidence="6" type="ORF">NITHO_1330003</name>
</gene>
<feature type="region of interest" description="Disordered" evidence="5">
    <location>
        <begin position="164"/>
        <end position="185"/>
    </location>
</feature>
<protein>
    <submittedName>
        <fullName evidence="6">(Ni-Fe)-hydrogenase maturation protease</fullName>
        <ecNumber evidence="6">3.4.23.-</ecNumber>
    </submittedName>
</protein>
<dbReference type="PANTHER" id="PTHR30302">
    <property type="entry name" value="HYDROGENASE 1 MATURATION PROTEASE"/>
    <property type="match status" value="1"/>
</dbReference>
<evidence type="ECO:0000256" key="2">
    <source>
        <dbReference type="ARBA" id="ARBA00022670"/>
    </source>
</evidence>
<dbReference type="CDD" id="cd06068">
    <property type="entry name" value="H2MP_like-1"/>
    <property type="match status" value="1"/>
</dbReference>
<dbReference type="SUPFAM" id="SSF53163">
    <property type="entry name" value="HybD-like"/>
    <property type="match status" value="1"/>
</dbReference>
<dbReference type="PRINTS" id="PR00446">
    <property type="entry name" value="HYDRGNUPTAKE"/>
</dbReference>
<proteinExistence type="inferred from homology"/>
<dbReference type="OrthoDB" id="9794619at2"/>
<dbReference type="Pfam" id="PF01750">
    <property type="entry name" value="HycI"/>
    <property type="match status" value="1"/>
</dbReference>
<evidence type="ECO:0000256" key="4">
    <source>
        <dbReference type="ARBA" id="ARBA00022801"/>
    </source>
</evidence>
<reference evidence="6 7" key="1">
    <citation type="journal article" date="2012" name="ISME J.">
        <title>Nitrification expanded: discovery, physiology and genomics of a nitrite-oxidizing bacterium from the phylum Chloroflexi.</title>
        <authorList>
            <person name="Sorokin D.Y."/>
            <person name="Lucker S."/>
            <person name="Vejmelkova D."/>
            <person name="Kostrikina N.A."/>
            <person name="Kleerebezem R."/>
            <person name="Rijpstra W.I."/>
            <person name="Damste J.S."/>
            <person name="Le Paslier D."/>
            <person name="Muyzer G."/>
            <person name="Wagner M."/>
            <person name="van Loosdrecht M.C."/>
            <person name="Daims H."/>
        </authorList>
    </citation>
    <scope>NUCLEOTIDE SEQUENCE [LARGE SCALE GENOMIC DNA]</scope>
    <source>
        <strain evidence="7">none</strain>
    </source>
</reference>